<sequence length="337" mass="38246">MKLTEEVIKDLKPNTGKPQKVVADDDAKYLFIVVGNTKKTWQIRCRSQKAQIQWNIGYWPEMSLQEARSYARLVDRQIERGVDPRETGDPHEWAGEIGLPEGKERIQVASPFVDGLSLQVTTKSKSWQFRYRSEGSSKLQTIGKWPQVSVARAVAIATSLNRRYRLSKVADPVQEALETFVDLLNIDRTAPDFLTRLAEHGDTLKAVYEAQAMLAGPDWQPPIKPKMQQLANPDPLNPWRVYYARILSKEHGGPFYKVGVSKRDIKNRLTERENTVTEVACAYFPDKESAKLVEQQILKEFEDLRGLTPRIFPTSGGNTEVFPFDILGLDSEPEATT</sequence>
<evidence type="ECO:0000313" key="5">
    <source>
        <dbReference type="Proteomes" id="UP000295673"/>
    </source>
</evidence>
<dbReference type="InterPro" id="IPR025166">
    <property type="entry name" value="Integrase_DNA_bind_dom"/>
</dbReference>
<dbReference type="EMBL" id="SMGR01000005">
    <property type="protein sequence ID" value="TCK99354.1"/>
    <property type="molecule type" value="Genomic_DNA"/>
</dbReference>
<dbReference type="RefSeq" id="WP_132861970.1">
    <property type="nucleotide sequence ID" value="NZ_SMGR01000005.1"/>
</dbReference>
<dbReference type="PANTHER" id="PTHR30629">
    <property type="entry name" value="PROPHAGE INTEGRASE"/>
    <property type="match status" value="1"/>
</dbReference>
<organism evidence="4 5">
    <name type="scientific">Shimia isoporae</name>
    <dbReference type="NCBI Taxonomy" id="647720"/>
    <lineage>
        <taxon>Bacteria</taxon>
        <taxon>Pseudomonadati</taxon>
        <taxon>Pseudomonadota</taxon>
        <taxon>Alphaproteobacteria</taxon>
        <taxon>Rhodobacterales</taxon>
        <taxon>Roseobacteraceae</taxon>
    </lineage>
</organism>
<protein>
    <submittedName>
        <fullName evidence="4">Uncharacterized protein DUF4102</fullName>
    </submittedName>
</protein>
<name>A0A4R1N0X7_9RHOB</name>
<evidence type="ECO:0000256" key="1">
    <source>
        <dbReference type="ARBA" id="ARBA00008857"/>
    </source>
</evidence>
<keyword evidence="2" id="KW-0229">DNA integration</keyword>
<proteinExistence type="inferred from homology"/>
<dbReference type="Gene3D" id="3.30.160.390">
    <property type="entry name" value="Integrase, DNA-binding domain"/>
    <property type="match status" value="2"/>
</dbReference>
<dbReference type="PANTHER" id="PTHR30629:SF2">
    <property type="entry name" value="PROPHAGE INTEGRASE INTS-RELATED"/>
    <property type="match status" value="1"/>
</dbReference>
<reference evidence="4 5" key="1">
    <citation type="submission" date="2019-03" db="EMBL/GenBank/DDBJ databases">
        <title>Genomic Encyclopedia of Archaeal and Bacterial Type Strains, Phase II (KMG-II): from individual species to whole genera.</title>
        <authorList>
            <person name="Goeker M."/>
        </authorList>
    </citation>
    <scope>NUCLEOTIDE SEQUENCE [LARGE SCALE GENOMIC DNA]</scope>
    <source>
        <strain evidence="4 5">DSM 26433</strain>
    </source>
</reference>
<dbReference type="Proteomes" id="UP000295673">
    <property type="component" value="Unassembled WGS sequence"/>
</dbReference>
<evidence type="ECO:0000256" key="2">
    <source>
        <dbReference type="ARBA" id="ARBA00022908"/>
    </source>
</evidence>
<evidence type="ECO:0000259" key="3">
    <source>
        <dbReference type="Pfam" id="PF13356"/>
    </source>
</evidence>
<dbReference type="AlphaFoldDB" id="A0A4R1N0X7"/>
<dbReference type="InterPro" id="IPR050808">
    <property type="entry name" value="Phage_Integrase"/>
</dbReference>
<feature type="domain" description="Integrase DNA-binding" evidence="3">
    <location>
        <begin position="3"/>
        <end position="86"/>
    </location>
</feature>
<keyword evidence="5" id="KW-1185">Reference proteome</keyword>
<dbReference type="InterPro" id="IPR038488">
    <property type="entry name" value="Integrase_DNA-bd_sf"/>
</dbReference>
<dbReference type="GO" id="GO:0015074">
    <property type="term" value="P:DNA integration"/>
    <property type="evidence" value="ECO:0007669"/>
    <property type="project" value="UniProtKB-KW"/>
</dbReference>
<gene>
    <name evidence="4" type="ORF">BXY66_3856</name>
</gene>
<dbReference type="Pfam" id="PF13356">
    <property type="entry name" value="Arm-DNA-bind_3"/>
    <property type="match status" value="2"/>
</dbReference>
<evidence type="ECO:0000313" key="4">
    <source>
        <dbReference type="EMBL" id="TCK99354.1"/>
    </source>
</evidence>
<dbReference type="OrthoDB" id="7222937at2"/>
<comment type="similarity">
    <text evidence="1">Belongs to the 'phage' integrase family.</text>
</comment>
<accession>A0A4R1N0X7</accession>
<comment type="caution">
    <text evidence="4">The sequence shown here is derived from an EMBL/GenBank/DDBJ whole genome shotgun (WGS) entry which is preliminary data.</text>
</comment>
<feature type="domain" description="Integrase DNA-binding" evidence="3">
    <location>
        <begin position="114"/>
        <end position="165"/>
    </location>
</feature>